<name>A0A1F6FJH1_9BACT</name>
<sequence length="160" mass="18144">MKTSLKYLLYIAIAVSFLAAIWFWLQNNQSREEGREVAETDTKEARLDADAYPLYSGAKWGRVITEEQTVRIVSEPFVNTNNIASISTPFTEYYHEKLVVTGWVQDIMREASGPGANMSYYTKDDRFIVIGFESDFKVKSDDTPSECPCDVTLSITSGRE</sequence>
<protein>
    <recommendedName>
        <fullName evidence="2">Glycoside hydrolase family 19 catalytic domain-containing protein</fullName>
    </recommendedName>
</protein>
<proteinExistence type="predicted"/>
<dbReference type="Proteomes" id="UP000177395">
    <property type="component" value="Unassembled WGS sequence"/>
</dbReference>
<dbReference type="STRING" id="1798531.A2392_00880"/>
<dbReference type="GO" id="GO:0016998">
    <property type="term" value="P:cell wall macromolecule catabolic process"/>
    <property type="evidence" value="ECO:0007669"/>
    <property type="project" value="InterPro"/>
</dbReference>
<dbReference type="PROSITE" id="PS00774">
    <property type="entry name" value="CHITINASE_19_2"/>
    <property type="match status" value="1"/>
</dbReference>
<dbReference type="GO" id="GO:0004568">
    <property type="term" value="F:chitinase activity"/>
    <property type="evidence" value="ECO:0007669"/>
    <property type="project" value="InterPro"/>
</dbReference>
<dbReference type="InterPro" id="IPR000726">
    <property type="entry name" value="Glyco_hydro_19_cat"/>
</dbReference>
<evidence type="ECO:0000259" key="2">
    <source>
        <dbReference type="PROSITE" id="PS00774"/>
    </source>
</evidence>
<reference evidence="3 4" key="1">
    <citation type="journal article" date="2016" name="Nat. Commun.">
        <title>Thousands of microbial genomes shed light on interconnected biogeochemical processes in an aquifer system.</title>
        <authorList>
            <person name="Anantharaman K."/>
            <person name="Brown C.T."/>
            <person name="Hug L.A."/>
            <person name="Sharon I."/>
            <person name="Castelle C.J."/>
            <person name="Probst A.J."/>
            <person name="Thomas B.C."/>
            <person name="Singh A."/>
            <person name="Wilkins M.J."/>
            <person name="Karaoz U."/>
            <person name="Brodie E.L."/>
            <person name="Williams K.H."/>
            <person name="Hubbard S.S."/>
            <person name="Banfield J.F."/>
        </authorList>
    </citation>
    <scope>NUCLEOTIDE SEQUENCE [LARGE SCALE GENOMIC DNA]</scope>
</reference>
<dbReference type="AlphaFoldDB" id="A0A1F6FJH1"/>
<comment type="caution">
    <text evidence="3">The sequence shown here is derived from an EMBL/GenBank/DDBJ whole genome shotgun (WGS) entry which is preliminary data.</text>
</comment>
<keyword evidence="1" id="KW-0472">Membrane</keyword>
<accession>A0A1F6FJH1</accession>
<organism evidence="3 4">
    <name type="scientific">Candidatus Kaiserbacteria bacterium RIFOXYB1_FULL_46_14</name>
    <dbReference type="NCBI Taxonomy" id="1798531"/>
    <lineage>
        <taxon>Bacteria</taxon>
        <taxon>Candidatus Kaiseribacteriota</taxon>
    </lineage>
</organism>
<keyword evidence="1" id="KW-0812">Transmembrane</keyword>
<feature type="domain" description="Glycoside hydrolase family 19 catalytic" evidence="2">
    <location>
        <begin position="15"/>
        <end position="25"/>
    </location>
</feature>
<evidence type="ECO:0000313" key="3">
    <source>
        <dbReference type="EMBL" id="OGG86007.1"/>
    </source>
</evidence>
<feature type="transmembrane region" description="Helical" evidence="1">
    <location>
        <begin position="7"/>
        <end position="25"/>
    </location>
</feature>
<evidence type="ECO:0000313" key="4">
    <source>
        <dbReference type="Proteomes" id="UP000177395"/>
    </source>
</evidence>
<evidence type="ECO:0000256" key="1">
    <source>
        <dbReference type="SAM" id="Phobius"/>
    </source>
</evidence>
<gene>
    <name evidence="3" type="ORF">A2392_00880</name>
</gene>
<dbReference type="GO" id="GO:0006032">
    <property type="term" value="P:chitin catabolic process"/>
    <property type="evidence" value="ECO:0007669"/>
    <property type="project" value="InterPro"/>
</dbReference>
<keyword evidence="1" id="KW-1133">Transmembrane helix</keyword>
<dbReference type="EMBL" id="MFMS01000002">
    <property type="protein sequence ID" value="OGG86007.1"/>
    <property type="molecule type" value="Genomic_DNA"/>
</dbReference>